<evidence type="ECO:0000256" key="4">
    <source>
        <dbReference type="ARBA" id="ARBA00023136"/>
    </source>
</evidence>
<feature type="compositionally biased region" description="Pro residues" evidence="8">
    <location>
        <begin position="277"/>
        <end position="289"/>
    </location>
</feature>
<evidence type="ECO:0000256" key="3">
    <source>
        <dbReference type="ARBA" id="ARBA00005263"/>
    </source>
</evidence>
<dbReference type="OrthoDB" id="1193881at2759"/>
<dbReference type="GO" id="GO:0072583">
    <property type="term" value="P:clathrin-dependent endocytosis"/>
    <property type="evidence" value="ECO:0007669"/>
    <property type="project" value="TreeGrafter"/>
</dbReference>
<evidence type="ECO:0000256" key="8">
    <source>
        <dbReference type="SAM" id="MobiDB-lite"/>
    </source>
</evidence>
<evidence type="ECO:0000256" key="1">
    <source>
        <dbReference type="ARBA" id="ARBA00003913"/>
    </source>
</evidence>
<organism evidence="9 10">
    <name type="scientific">Rhamnella rubrinervis</name>
    <dbReference type="NCBI Taxonomy" id="2594499"/>
    <lineage>
        <taxon>Eukaryota</taxon>
        <taxon>Viridiplantae</taxon>
        <taxon>Streptophyta</taxon>
        <taxon>Embryophyta</taxon>
        <taxon>Tracheophyta</taxon>
        <taxon>Spermatophyta</taxon>
        <taxon>Magnoliopsida</taxon>
        <taxon>eudicotyledons</taxon>
        <taxon>Gunneridae</taxon>
        <taxon>Pentapetalae</taxon>
        <taxon>rosids</taxon>
        <taxon>fabids</taxon>
        <taxon>Rosales</taxon>
        <taxon>Rhamnaceae</taxon>
        <taxon>rhamnoid group</taxon>
        <taxon>Rhamneae</taxon>
        <taxon>Rhamnella</taxon>
    </lineage>
</organism>
<evidence type="ECO:0000256" key="6">
    <source>
        <dbReference type="ARBA" id="ARBA00023329"/>
    </source>
</evidence>
<evidence type="ECO:0000313" key="10">
    <source>
        <dbReference type="Proteomes" id="UP000796880"/>
    </source>
</evidence>
<dbReference type="EMBL" id="VOIH02000006">
    <property type="protein sequence ID" value="KAF3444157.1"/>
    <property type="molecule type" value="Genomic_DNA"/>
</dbReference>
<dbReference type="GO" id="GO:0005198">
    <property type="term" value="F:structural molecule activity"/>
    <property type="evidence" value="ECO:0007669"/>
    <property type="project" value="InterPro"/>
</dbReference>
<dbReference type="AlphaFoldDB" id="A0A8K0MFQ4"/>
<sequence length="372" mass="41073">MASFDSFSNDADDQTHSPTSRPFDDDGYMGYDPRLPSQRYDSSFNPTNDEFSSADQPPPPPLSSDFQDDVADSINNNHQHAPDDYGFGMSTPNPDYASPFESTMPETNGDGKGYGAGAGVDDDDGFFSSEGPVLPPPEAMQEEGFARREWRRQNAIHLEEKEKREKEMRNQIINEAEEYKHSFYEKRNQTCETNKANNREREKLYLANQEKFHKEADKHYWKAIAEIIPREVPNIEKKRGKKDAEKKSSITIIQGPKPGKPTDLSRMRHILLKLKQNPPPHMMPPPPAPAKDGKDAKDTKEGKDAKGDKTKNEKTTTPTAAGTGGAVAAAEGIPASPAKDVSSNGTTDSPKPEIPVVAEGEKAAETEPVTAE</sequence>
<keyword evidence="4 7" id="KW-0472">Membrane</keyword>
<comment type="subcellular location">
    <subcellularLocation>
        <location evidence="2 7">Cytoplasmic vesicle membrane</location>
        <topology evidence="2 7">Peripheral membrane protein</topology>
        <orientation evidence="2 7">Cytoplasmic side</orientation>
    </subcellularLocation>
    <subcellularLocation>
        <location evidence="7">Membrane</location>
        <location evidence="7">Coated pit</location>
        <topology evidence="7">Peripheral membrane protein</topology>
        <orientation evidence="7">Cytoplasmic side</orientation>
    </subcellularLocation>
    <text evidence="7">Cytoplasmic face of coated pits and vesicles.</text>
</comment>
<feature type="compositionally biased region" description="Basic and acidic residues" evidence="8">
    <location>
        <begin position="233"/>
        <end position="248"/>
    </location>
</feature>
<keyword evidence="6 7" id="KW-0968">Cytoplasmic vesicle</keyword>
<evidence type="ECO:0000313" key="9">
    <source>
        <dbReference type="EMBL" id="KAF3444157.1"/>
    </source>
</evidence>
<keyword evidence="10" id="KW-1185">Reference proteome</keyword>
<feature type="compositionally biased region" description="Polar residues" evidence="8">
    <location>
        <begin position="39"/>
        <end position="55"/>
    </location>
</feature>
<feature type="region of interest" description="Disordered" evidence="8">
    <location>
        <begin position="1"/>
        <end position="148"/>
    </location>
</feature>
<evidence type="ECO:0000256" key="7">
    <source>
        <dbReference type="RuleBase" id="RU363137"/>
    </source>
</evidence>
<dbReference type="GO" id="GO:0030132">
    <property type="term" value="C:clathrin coat of coated pit"/>
    <property type="evidence" value="ECO:0007669"/>
    <property type="project" value="InterPro"/>
</dbReference>
<dbReference type="Proteomes" id="UP000796880">
    <property type="component" value="Unassembled WGS sequence"/>
</dbReference>
<dbReference type="PANTHER" id="PTHR10639">
    <property type="entry name" value="CLATHRIN LIGHT CHAIN"/>
    <property type="match status" value="1"/>
</dbReference>
<comment type="similarity">
    <text evidence="3 7">Belongs to the clathrin light chain family.</text>
</comment>
<proteinExistence type="inferred from homology"/>
<feature type="compositionally biased region" description="Low complexity" evidence="8">
    <location>
        <begin position="315"/>
        <end position="332"/>
    </location>
</feature>
<evidence type="ECO:0000256" key="2">
    <source>
        <dbReference type="ARBA" id="ARBA00004180"/>
    </source>
</evidence>
<reference evidence="9" key="1">
    <citation type="submission" date="2020-03" db="EMBL/GenBank/DDBJ databases">
        <title>A high-quality chromosome-level genome assembly of a woody plant with both climbing and erect habits, Rhamnella rubrinervis.</title>
        <authorList>
            <person name="Lu Z."/>
            <person name="Yang Y."/>
            <person name="Zhu X."/>
            <person name="Sun Y."/>
        </authorList>
    </citation>
    <scope>NUCLEOTIDE SEQUENCE</scope>
    <source>
        <strain evidence="9">BYM</strain>
        <tissue evidence="9">Leaf</tissue>
    </source>
</reference>
<gene>
    <name evidence="9" type="ORF">FNV43_RR13847</name>
</gene>
<name>A0A8K0MFQ4_9ROSA</name>
<dbReference type="Pfam" id="PF01086">
    <property type="entry name" value="Clathrin_lg_ch"/>
    <property type="match status" value="1"/>
</dbReference>
<comment type="function">
    <text evidence="1 7">Clathrin is the major protein of the polyhedral coat of coated pits and vesicles.</text>
</comment>
<feature type="region of interest" description="Disordered" evidence="8">
    <location>
        <begin position="232"/>
        <end position="372"/>
    </location>
</feature>
<feature type="compositionally biased region" description="Basic and acidic residues" evidence="8">
    <location>
        <begin position="291"/>
        <end position="314"/>
    </location>
</feature>
<dbReference type="GO" id="GO:0006886">
    <property type="term" value="P:intracellular protein transport"/>
    <property type="evidence" value="ECO:0007669"/>
    <property type="project" value="InterPro"/>
</dbReference>
<dbReference type="PANTHER" id="PTHR10639:SF33">
    <property type="entry name" value="CLATHRIN LIGHT CHAIN 1"/>
    <property type="match status" value="1"/>
</dbReference>
<dbReference type="GO" id="GO:0030130">
    <property type="term" value="C:clathrin coat of trans-Golgi network vesicle"/>
    <property type="evidence" value="ECO:0007669"/>
    <property type="project" value="InterPro"/>
</dbReference>
<protein>
    <recommendedName>
        <fullName evidence="7">Clathrin light chain</fullName>
    </recommendedName>
</protein>
<keyword evidence="5 7" id="KW-0168">Coated pit</keyword>
<accession>A0A8K0MFQ4</accession>
<comment type="caution">
    <text evidence="9">The sequence shown here is derived from an EMBL/GenBank/DDBJ whole genome shotgun (WGS) entry which is preliminary data.</text>
</comment>
<dbReference type="GO" id="GO:0032050">
    <property type="term" value="F:clathrin heavy chain binding"/>
    <property type="evidence" value="ECO:0007669"/>
    <property type="project" value="TreeGrafter"/>
</dbReference>
<evidence type="ECO:0000256" key="5">
    <source>
        <dbReference type="ARBA" id="ARBA00023176"/>
    </source>
</evidence>
<dbReference type="InterPro" id="IPR000996">
    <property type="entry name" value="Clathrin_L-chain"/>
</dbReference>